<protein>
    <submittedName>
        <fullName evidence="2">Uncharacterized protein</fullName>
    </submittedName>
</protein>
<proteinExistence type="predicted"/>
<organism evidence="2 3">
    <name type="scientific">Ralstonia solanacearum K60</name>
    <dbReference type="NCBI Taxonomy" id="1091042"/>
    <lineage>
        <taxon>Bacteria</taxon>
        <taxon>Pseudomonadati</taxon>
        <taxon>Pseudomonadota</taxon>
        <taxon>Betaproteobacteria</taxon>
        <taxon>Burkholderiales</taxon>
        <taxon>Burkholderiaceae</taxon>
        <taxon>Ralstonia</taxon>
        <taxon>Ralstonia solanacearum species complex</taxon>
    </lineage>
</organism>
<name>A0AAP7ZJC5_RALSL</name>
<evidence type="ECO:0000313" key="3">
    <source>
        <dbReference type="Proteomes" id="UP000216164"/>
    </source>
</evidence>
<dbReference type="EMBL" id="NCTK01000002">
    <property type="protein sequence ID" value="OYQ09995.1"/>
    <property type="molecule type" value="Genomic_DNA"/>
</dbReference>
<feature type="region of interest" description="Disordered" evidence="1">
    <location>
        <begin position="97"/>
        <end position="139"/>
    </location>
</feature>
<dbReference type="Proteomes" id="UP000216164">
    <property type="component" value="Unassembled WGS sequence"/>
</dbReference>
<comment type="caution">
    <text evidence="2">The sequence shown here is derived from an EMBL/GenBank/DDBJ whole genome shotgun (WGS) entry which is preliminary data.</text>
</comment>
<accession>A0AAP7ZJC5</accession>
<reference evidence="2 3" key="1">
    <citation type="submission" date="2017-04" db="EMBL/GenBank/DDBJ databases">
        <title>Genome Announcement: Closed genomes of Ralstonia solanacearum strains K60, UW551, and UW700.</title>
        <authorList>
            <person name="Hayes M."/>
            <person name="Macintyre A.M."/>
            <person name="Allen C."/>
        </authorList>
    </citation>
    <scope>NUCLEOTIDE SEQUENCE [LARGE SCALE GENOMIC DNA]</scope>
    <source>
        <strain evidence="2 3">UW25</strain>
    </source>
</reference>
<gene>
    <name evidence="2" type="ORF">B7R77_24725</name>
</gene>
<dbReference type="AlphaFoldDB" id="A0AAP7ZJC5"/>
<sequence>MSLGFFCGGIRLAGATDPFVQHRAARRQTLSRQIRRRYDAGWGLWPAWEWHGAPSKPSGLRRMWRWELSYRRITALFDLRRRKGATAGCERWYRGERPDAWLPGKRSREPGGSEPANGKRSHAAGPGPSNMFTLPLPCE</sequence>
<evidence type="ECO:0000256" key="1">
    <source>
        <dbReference type="SAM" id="MobiDB-lite"/>
    </source>
</evidence>
<evidence type="ECO:0000313" key="2">
    <source>
        <dbReference type="EMBL" id="OYQ09995.1"/>
    </source>
</evidence>